<protein>
    <recommendedName>
        <fullName evidence="2">Protein ZIP4 homolog</fullName>
    </recommendedName>
</protein>
<evidence type="ECO:0000313" key="4">
    <source>
        <dbReference type="EMBL" id="RKO97234.1"/>
    </source>
</evidence>
<keyword evidence="1" id="KW-0469">Meiosis</keyword>
<dbReference type="Gene3D" id="1.25.40.10">
    <property type="entry name" value="Tetratricopeptide repeat domain"/>
    <property type="match status" value="1"/>
</dbReference>
<feature type="region of interest" description="Disordered" evidence="3">
    <location>
        <begin position="1"/>
        <end position="95"/>
    </location>
</feature>
<accession>A0A4P9WV98</accession>
<evidence type="ECO:0000313" key="5">
    <source>
        <dbReference type="Proteomes" id="UP000268535"/>
    </source>
</evidence>
<dbReference type="PANTHER" id="PTHR40375">
    <property type="entry name" value="SPORULATION-SPECIFIC PROTEIN 22"/>
    <property type="match status" value="1"/>
</dbReference>
<reference evidence="5" key="1">
    <citation type="journal article" date="2018" name="Nat. Microbiol.">
        <title>Leveraging single-cell genomics to expand the fungal tree of life.</title>
        <authorList>
            <person name="Ahrendt S.R."/>
            <person name="Quandt C.A."/>
            <person name="Ciobanu D."/>
            <person name="Clum A."/>
            <person name="Salamov A."/>
            <person name="Andreopoulos B."/>
            <person name="Cheng J.F."/>
            <person name="Woyke T."/>
            <person name="Pelin A."/>
            <person name="Henrissat B."/>
            <person name="Reynolds N.K."/>
            <person name="Benny G.L."/>
            <person name="Smith M.E."/>
            <person name="James T.Y."/>
            <person name="Grigoriev I.V."/>
        </authorList>
    </citation>
    <scope>NUCLEOTIDE SEQUENCE [LARGE SCALE GENOMIC DNA]</scope>
    <source>
        <strain evidence="5">ATCC 52028</strain>
    </source>
</reference>
<dbReference type="GO" id="GO:0090173">
    <property type="term" value="P:regulation of synaptonemal complex assembly"/>
    <property type="evidence" value="ECO:0007669"/>
    <property type="project" value="InterPro"/>
</dbReference>
<dbReference type="Proteomes" id="UP000268535">
    <property type="component" value="Unassembled WGS sequence"/>
</dbReference>
<gene>
    <name evidence="4" type="ORF">CAUPRSCDRAFT_11088</name>
</gene>
<feature type="compositionally biased region" description="Polar residues" evidence="3">
    <location>
        <begin position="1"/>
        <end position="13"/>
    </location>
</feature>
<dbReference type="InterPro" id="IPR013940">
    <property type="entry name" value="Spo22/ZIP4/TEX11"/>
</dbReference>
<dbReference type="AlphaFoldDB" id="A0A4P9WV98"/>
<evidence type="ECO:0000256" key="3">
    <source>
        <dbReference type="SAM" id="MobiDB-lite"/>
    </source>
</evidence>
<proteinExistence type="predicted"/>
<dbReference type="SUPFAM" id="SSF48452">
    <property type="entry name" value="TPR-like"/>
    <property type="match status" value="1"/>
</dbReference>
<name>A0A4P9WV98_9FUNG</name>
<evidence type="ECO:0000256" key="1">
    <source>
        <dbReference type="ARBA" id="ARBA00023254"/>
    </source>
</evidence>
<sequence>METTDSLQPTRQVGSDAGLDMSQPLSAERSELVQQNTTKHNETQSPSLNPTLQPKTPMASQSIASKNPASQGNSGSEAPPASEPDEASEPTETSRLDGLAHQQLTETLGELPENALHSKSISTVLSCLKSTIGQLSQSASKTSVVSREKACTQAEALLSRVHQLLKESQVSTVESIEQLSSLGIQLWNDLCSATPEVRPASSEVTASTSTSATATSPILALNDQSRDAETAVRCRSHCLAYDMVTTEPCQNDLERMDRLELTLRLIRIAFASSSQEKLGALIDTAMELQKSLDHSPRIQKDTLYQRIRSMTLGYRSCYLWAKNHDSVAFSLFRKATSAVLADALMRADVEELAHMASLQSQAAEDWEDRVRWLKMVFDFLAEQKSRFSRDDQRDETLAAAEGVLRRALERTPKDLALYSLQCRYIAKLKATGEGGDAFISAVVLDAVRSCPLDVDDDKQIALYMGMIHMVSEHEGTMVALQVASAVAREINSRVSTAEPSHDEHRQNEDQQKQLIGRLLMTQLYLLTTFTQPGESLFSEVEDTIRNQLRDIPDDLGHAAQAILWQAGDQAVANQNYDRAIKWYQISLALFSTDPNLRDVANLAILQRKLVVCYNEIRAMDEAESALREAQAVEPDAPYNHLLGYTLAMTREDKNTAKKCLDAMARLDQRVAFDLLCSAGSIAYKSHDKSMLKHCLHPLTSLKGSDMSPKHREQFLVLLRCLIRLTQDTQVWATGVEDILSYIEKADTLATDMLSSPDFKKTSNFENEMEWYFRVSWNCALDCMSQDVSAVKPKRKRSSQTVPTISSQELFHVRSTHIRCAARVALAFLKRLNGYQQGDEVFKEHERACLMALLINEVELLQTQQTDDNPGASRAQSWLQELKNSYVTEGMPCKMLRQVILLEFELAIYASNWEAIPDLVQQATLCEQSTGLLNCMGDRILRSHTPSGVVFITLQAALNSLLREAIEVDFEAFSQWFRILIKSAMVNNKLVALRLYEQIQTLVNCNTDQVYPEAELQWLVVNAWNTGCEAWTKAPSFGHGVTA</sequence>
<dbReference type="Pfam" id="PF08631">
    <property type="entry name" value="SPO22"/>
    <property type="match status" value="1"/>
</dbReference>
<dbReference type="GO" id="GO:0051321">
    <property type="term" value="P:meiotic cell cycle"/>
    <property type="evidence" value="ECO:0007669"/>
    <property type="project" value="UniProtKB-KW"/>
</dbReference>
<dbReference type="EMBL" id="ML009351">
    <property type="protein sequence ID" value="RKO97234.1"/>
    <property type="molecule type" value="Genomic_DNA"/>
</dbReference>
<dbReference type="InterPro" id="IPR039057">
    <property type="entry name" value="Spo22/ZIP4"/>
</dbReference>
<feature type="compositionally biased region" description="Polar residues" evidence="3">
    <location>
        <begin position="32"/>
        <end position="75"/>
    </location>
</feature>
<evidence type="ECO:0000256" key="2">
    <source>
        <dbReference type="ARBA" id="ARBA00031845"/>
    </source>
</evidence>
<dbReference type="InterPro" id="IPR011990">
    <property type="entry name" value="TPR-like_helical_dom_sf"/>
</dbReference>
<dbReference type="PANTHER" id="PTHR40375:SF2">
    <property type="entry name" value="SPORULATION-SPECIFIC PROTEIN 22"/>
    <property type="match status" value="1"/>
</dbReference>
<organism evidence="4 5">
    <name type="scientific">Caulochytrium protostelioides</name>
    <dbReference type="NCBI Taxonomy" id="1555241"/>
    <lineage>
        <taxon>Eukaryota</taxon>
        <taxon>Fungi</taxon>
        <taxon>Fungi incertae sedis</taxon>
        <taxon>Chytridiomycota</taxon>
        <taxon>Chytridiomycota incertae sedis</taxon>
        <taxon>Chytridiomycetes</taxon>
        <taxon>Caulochytriales</taxon>
        <taxon>Caulochytriaceae</taxon>
        <taxon>Caulochytrium</taxon>
    </lineage>
</organism>